<dbReference type="STRING" id="410359.Pcal_1884"/>
<accession>A3MXD3</accession>
<dbReference type="Pfam" id="PF13522">
    <property type="entry name" value="GATase_6"/>
    <property type="match status" value="1"/>
</dbReference>
<dbReference type="OrthoDB" id="5976at2157"/>
<dbReference type="EMBL" id="CP000561">
    <property type="protein sequence ID" value="ABO09300.1"/>
    <property type="molecule type" value="Genomic_DNA"/>
</dbReference>
<dbReference type="GO" id="GO:0004044">
    <property type="term" value="F:amidophosphoribosyltransferase activity"/>
    <property type="evidence" value="ECO:0007669"/>
    <property type="project" value="UniProtKB-EC"/>
</dbReference>
<feature type="active site" description="Nucleophile" evidence="9">
    <location>
        <position position="2"/>
    </location>
</feature>
<keyword evidence="14" id="KW-1185">Reference proteome</keyword>
<dbReference type="Gene3D" id="3.40.50.2020">
    <property type="match status" value="1"/>
</dbReference>
<dbReference type="InterPro" id="IPR029057">
    <property type="entry name" value="PRTase-like"/>
</dbReference>
<feature type="binding site" evidence="10">
    <location>
        <position position="314"/>
    </location>
    <ligand>
        <name>Mg(2+)</name>
        <dbReference type="ChEBI" id="CHEBI:18420"/>
    </ligand>
</feature>
<dbReference type="Gene3D" id="3.60.20.10">
    <property type="entry name" value="Glutamine Phosphoribosylpyrophosphate, subunit 1, domain 1"/>
    <property type="match status" value="1"/>
</dbReference>
<dbReference type="GeneID" id="4908307"/>
<feature type="binding site" evidence="11">
    <location>
        <position position="206"/>
    </location>
    <ligand>
        <name>[4Fe-4S] cluster</name>
        <dbReference type="ChEBI" id="CHEBI:49883"/>
    </ligand>
</feature>
<dbReference type="InterPro" id="IPR005854">
    <property type="entry name" value="PurF"/>
</dbReference>
<dbReference type="KEGG" id="pcl:Pcal_1884"/>
<dbReference type="EC" id="2.4.2.14" evidence="3 8"/>
<dbReference type="GO" id="GO:0046872">
    <property type="term" value="F:metal ion binding"/>
    <property type="evidence" value="ECO:0007669"/>
    <property type="project" value="UniProtKB-KW"/>
</dbReference>
<reference evidence="13" key="1">
    <citation type="submission" date="2007-02" db="EMBL/GenBank/DDBJ databases">
        <title>Complete sequence of Pyrobaculum calidifontis JCM 11548.</title>
        <authorList>
            <consortium name="US DOE Joint Genome Institute"/>
            <person name="Copeland A."/>
            <person name="Lucas S."/>
            <person name="Lapidus A."/>
            <person name="Barry K."/>
            <person name="Glavina del Rio T."/>
            <person name="Dalin E."/>
            <person name="Tice H."/>
            <person name="Pitluck S."/>
            <person name="Chain P."/>
            <person name="Malfatti S."/>
            <person name="Shin M."/>
            <person name="Vergez L."/>
            <person name="Schmutz J."/>
            <person name="Larimer F."/>
            <person name="Land M."/>
            <person name="Hauser L."/>
            <person name="Kyrpides N."/>
            <person name="Mikhailova N."/>
            <person name="Cozen A.E."/>
            <person name="Fitz-Gibbon S.T."/>
            <person name="House C.H."/>
            <person name="Saltikov C."/>
            <person name="Lowe T.M."/>
            <person name="Richardson P."/>
        </authorList>
    </citation>
    <scope>NUCLEOTIDE SEQUENCE [LARGE SCALE GENOMIC DNA]</scope>
    <source>
        <strain evidence="13">JCM 11548</strain>
    </source>
</reference>
<dbReference type="MEROPS" id="C44.001"/>
<evidence type="ECO:0000256" key="4">
    <source>
        <dbReference type="ARBA" id="ARBA00022676"/>
    </source>
</evidence>
<dbReference type="InterPro" id="IPR000836">
    <property type="entry name" value="PRTase_dom"/>
</dbReference>
<comment type="pathway">
    <text evidence="1 8">Purine metabolism; IMP biosynthesis via de novo pathway; N(1)-(5-phospho-D-ribosyl)glycinamide from 5-phospho-alpha-D-ribose 1-diphosphate: step 1/2.</text>
</comment>
<protein>
    <recommendedName>
        <fullName evidence="3 8">Amidophosphoribosyltransferase</fullName>
        <shortName evidence="8">ATase</shortName>
        <ecNumber evidence="3 8">2.4.2.14</ecNumber>
    </recommendedName>
    <alternativeName>
        <fullName evidence="8">Glutamine phosphoribosylpyrophosphate amidotransferase</fullName>
    </alternativeName>
</protein>
<feature type="domain" description="Glutamine amidotransferase type-2" evidence="12">
    <location>
        <begin position="2"/>
        <end position="216"/>
    </location>
</feature>
<dbReference type="InterPro" id="IPR017932">
    <property type="entry name" value="GATase_2_dom"/>
</dbReference>
<dbReference type="PIRSF" id="PIRSF000485">
    <property type="entry name" value="Amd_phspho_trans"/>
    <property type="match status" value="1"/>
</dbReference>
<dbReference type="GO" id="GO:0006189">
    <property type="term" value="P:'de novo' IMP biosynthetic process"/>
    <property type="evidence" value="ECO:0007669"/>
    <property type="project" value="UniProtKB-UniPathway"/>
</dbReference>
<evidence type="ECO:0000256" key="6">
    <source>
        <dbReference type="ARBA" id="ARBA00022755"/>
    </source>
</evidence>
<name>A3MXD3_PYRCJ</name>
<evidence type="ECO:0000256" key="7">
    <source>
        <dbReference type="ARBA" id="ARBA00022962"/>
    </source>
</evidence>
<dbReference type="HOGENOM" id="CLU_022389_3_3_2"/>
<evidence type="ECO:0000256" key="8">
    <source>
        <dbReference type="PIRNR" id="PIRNR000485"/>
    </source>
</evidence>
<feature type="binding site" evidence="10">
    <location>
        <position position="255"/>
    </location>
    <ligand>
        <name>Mg(2+)</name>
        <dbReference type="ChEBI" id="CHEBI:18420"/>
    </ligand>
</feature>
<evidence type="ECO:0000256" key="5">
    <source>
        <dbReference type="ARBA" id="ARBA00022679"/>
    </source>
</evidence>
<feature type="binding site" evidence="10">
    <location>
        <position position="315"/>
    </location>
    <ligand>
        <name>Mg(2+)</name>
        <dbReference type="ChEBI" id="CHEBI:18420"/>
    </ligand>
</feature>
<dbReference type="InterPro" id="IPR029055">
    <property type="entry name" value="Ntn_hydrolases_N"/>
</dbReference>
<dbReference type="SUPFAM" id="SSF53271">
    <property type="entry name" value="PRTase-like"/>
    <property type="match status" value="1"/>
</dbReference>
<keyword evidence="4 8" id="KW-0328">Glycosyltransferase</keyword>
<dbReference type="UniPathway" id="UPA00074">
    <property type="reaction ID" value="UER00124"/>
</dbReference>
<dbReference type="AlphaFoldDB" id="A3MXD3"/>
<organism evidence="13 14">
    <name type="scientific">Pyrobaculum calidifontis (strain DSM 21063 / JCM 11548 / VA1)</name>
    <dbReference type="NCBI Taxonomy" id="410359"/>
    <lineage>
        <taxon>Archaea</taxon>
        <taxon>Thermoproteota</taxon>
        <taxon>Thermoprotei</taxon>
        <taxon>Thermoproteales</taxon>
        <taxon>Thermoproteaceae</taxon>
        <taxon>Pyrobaculum</taxon>
    </lineage>
</organism>
<sequence length="434" mass="47130">MCGIGGAWGPEAARLVLAMEPWLLHRGHEGVGYAYLRNGELKLGRPPEDAEAAVIHTRYSTTGPYQQALQPVLAKHRDMELALVFNGTIVNYRRLDPKAKFDGEALAKALAREVWELGLEQGVASVYAKLVGAASLIALTHEGILTVRDVRGIRPLAVKQHGGSFAAASETVALDGGLELAPGTAVFYGRRIATWKVAEEPAQRLCALEYVYFAHFASELGGKSVYAVRRELGRALAEAEEVADAIDVVTYVPETARVIAEAYASALGKPLVEAVVKSRFAGRIFISPPHARSPATAFKVLRGHVEGRGVALVDDSLIRGTNIRAVVKMLREVGAREVHVRIASPPVKWPCFFGMDFQTRRELAAYARSVEAVRHLVGADTLAYLPLDKFRQILGGAVCYACFTGEYPVAIDVEETERELARAPPSRRLAETGL</sequence>
<proteinExistence type="inferred from homology"/>
<dbReference type="eggNOG" id="arCOG00093">
    <property type="taxonomic scope" value="Archaea"/>
</dbReference>
<dbReference type="PROSITE" id="PS51278">
    <property type="entry name" value="GATASE_TYPE_2"/>
    <property type="match status" value="1"/>
</dbReference>
<dbReference type="Proteomes" id="UP000001431">
    <property type="component" value="Chromosome"/>
</dbReference>
<evidence type="ECO:0000256" key="10">
    <source>
        <dbReference type="PIRSR" id="PIRSR000485-2"/>
    </source>
</evidence>
<dbReference type="SUPFAM" id="SSF56235">
    <property type="entry name" value="N-terminal nucleophile aminohydrolases (Ntn hydrolases)"/>
    <property type="match status" value="1"/>
</dbReference>
<evidence type="ECO:0000256" key="11">
    <source>
        <dbReference type="PIRSR" id="PIRSR000485-3"/>
    </source>
</evidence>
<comment type="cofactor">
    <cofactor evidence="11">
        <name>[4Fe-4S] cluster</name>
        <dbReference type="ChEBI" id="CHEBI:49883"/>
    </cofactor>
    <text evidence="11">Binds 1 [4Fe-4S] cluster per subunit.</text>
</comment>
<feature type="binding site" evidence="11">
    <location>
        <position position="402"/>
    </location>
    <ligand>
        <name>[4Fe-4S] cluster</name>
        <dbReference type="ChEBI" id="CHEBI:49883"/>
    </ligand>
</feature>
<evidence type="ECO:0000313" key="14">
    <source>
        <dbReference type="Proteomes" id="UP000001431"/>
    </source>
</evidence>
<dbReference type="PANTHER" id="PTHR11907">
    <property type="entry name" value="AMIDOPHOSPHORIBOSYLTRANSFERASE"/>
    <property type="match status" value="1"/>
</dbReference>
<feature type="binding site" evidence="11">
    <location>
        <position position="351"/>
    </location>
    <ligand>
        <name>[4Fe-4S] cluster</name>
        <dbReference type="ChEBI" id="CHEBI:49883"/>
    </ligand>
</feature>
<keyword evidence="6 8" id="KW-0658">Purine biosynthesis</keyword>
<evidence type="ECO:0000256" key="1">
    <source>
        <dbReference type="ARBA" id="ARBA00005209"/>
    </source>
</evidence>
<dbReference type="CDD" id="cd06223">
    <property type="entry name" value="PRTases_typeI"/>
    <property type="match status" value="1"/>
</dbReference>
<dbReference type="RefSeq" id="WP_011850558.1">
    <property type="nucleotide sequence ID" value="NC_009073.1"/>
</dbReference>
<evidence type="ECO:0000256" key="3">
    <source>
        <dbReference type="ARBA" id="ARBA00011941"/>
    </source>
</evidence>
<evidence type="ECO:0000259" key="12">
    <source>
        <dbReference type="PROSITE" id="PS51278"/>
    </source>
</evidence>
<feature type="binding site" evidence="11">
    <location>
        <position position="399"/>
    </location>
    <ligand>
        <name>[4Fe-4S] cluster</name>
        <dbReference type="ChEBI" id="CHEBI:49883"/>
    </ligand>
</feature>
<keyword evidence="11" id="KW-0411">Iron-sulfur</keyword>
<keyword evidence="7" id="KW-0315">Glutamine amidotransferase</keyword>
<comment type="similarity">
    <text evidence="2 8">In the C-terminal section; belongs to the purine/pyrimidine phosphoribosyltransferase family.</text>
</comment>
<comment type="cofactor">
    <cofactor evidence="10">
        <name>Mg(2+)</name>
        <dbReference type="ChEBI" id="CHEBI:18420"/>
    </cofactor>
    <text evidence="10">Binds 1 Mg(2+) ion per subunit.</text>
</comment>
<dbReference type="GO" id="GO:0051536">
    <property type="term" value="F:iron-sulfur cluster binding"/>
    <property type="evidence" value="ECO:0007669"/>
    <property type="project" value="UniProtKB-KW"/>
</dbReference>
<comment type="catalytic activity">
    <reaction evidence="8">
        <text>5-phospho-beta-D-ribosylamine + L-glutamate + diphosphate = 5-phospho-alpha-D-ribose 1-diphosphate + L-glutamine + H2O</text>
        <dbReference type="Rhea" id="RHEA:14905"/>
        <dbReference type="ChEBI" id="CHEBI:15377"/>
        <dbReference type="ChEBI" id="CHEBI:29985"/>
        <dbReference type="ChEBI" id="CHEBI:33019"/>
        <dbReference type="ChEBI" id="CHEBI:58017"/>
        <dbReference type="ChEBI" id="CHEBI:58359"/>
        <dbReference type="ChEBI" id="CHEBI:58681"/>
        <dbReference type="EC" id="2.4.2.14"/>
    </reaction>
</comment>
<evidence type="ECO:0000256" key="2">
    <source>
        <dbReference type="ARBA" id="ARBA00010138"/>
    </source>
</evidence>
<dbReference type="GO" id="GO:0009113">
    <property type="term" value="P:purine nucleobase biosynthetic process"/>
    <property type="evidence" value="ECO:0007669"/>
    <property type="project" value="InterPro"/>
</dbReference>
<keyword evidence="5 8" id="KW-0808">Transferase</keyword>
<evidence type="ECO:0000313" key="13">
    <source>
        <dbReference type="EMBL" id="ABO09300.1"/>
    </source>
</evidence>
<keyword evidence="10" id="KW-0460">Magnesium</keyword>
<keyword evidence="11" id="KW-0408">Iron</keyword>
<keyword evidence="10" id="KW-0479">Metal-binding</keyword>
<gene>
    <name evidence="13" type="ordered locus">Pcal_1884</name>
</gene>
<evidence type="ECO:0000256" key="9">
    <source>
        <dbReference type="PIRSR" id="PIRSR000485-1"/>
    </source>
</evidence>